<protein>
    <submittedName>
        <fullName evidence="1">Uncharacterized protein</fullName>
    </submittedName>
</protein>
<proteinExistence type="predicted"/>
<name>A0A1Q2SNP9_9GAMM</name>
<evidence type="ECO:0000313" key="2">
    <source>
        <dbReference type="Proteomes" id="UP000243679"/>
    </source>
</evidence>
<keyword evidence="2" id="KW-1185">Reference proteome</keyword>
<accession>A0A1Q2SNP9</accession>
<reference evidence="1 2" key="1">
    <citation type="journal article" date="2017" name="ISME J.">
        <title>An acid-tolerant ammonia-oxidizing ?-proteobacterium from soil.</title>
        <authorList>
            <person name="Hayatsu M."/>
            <person name="Tago K."/>
            <person name="Uchiyama I."/>
            <person name="Toyoda A."/>
            <person name="Wang Y."/>
            <person name="Shimomura Y."/>
            <person name="Okubo T."/>
            <person name="Kurisu F."/>
            <person name="Hirono Y."/>
            <person name="Nonaka K."/>
            <person name="Akiyama H."/>
            <person name="Itoh T."/>
            <person name="Takami H."/>
        </authorList>
    </citation>
    <scope>NUCLEOTIDE SEQUENCE [LARGE SCALE GENOMIC DNA]</scope>
    <source>
        <strain evidence="1 2">TAO100</strain>
    </source>
</reference>
<gene>
    <name evidence="1" type="ORF">TAO_1382</name>
</gene>
<sequence length="71" mass="7858">MSEQTAVRAENTVKSLSDLSREASIAKLPTDEANAAKSMYYIPSGEFVGDVAKTYKQSLDWLDKDLSDKEI</sequence>
<evidence type="ECO:0000313" key="1">
    <source>
        <dbReference type="EMBL" id="BAW80752.1"/>
    </source>
</evidence>
<dbReference type="Proteomes" id="UP000243679">
    <property type="component" value="Chromosome"/>
</dbReference>
<dbReference type="AlphaFoldDB" id="A0A1Q2SNP9"/>
<organism evidence="1 2">
    <name type="scientific">Candidatus Nitrosoglobus terrae</name>
    <dbReference type="NCBI Taxonomy" id="1630141"/>
    <lineage>
        <taxon>Bacteria</taxon>
        <taxon>Pseudomonadati</taxon>
        <taxon>Pseudomonadota</taxon>
        <taxon>Gammaproteobacteria</taxon>
        <taxon>Chromatiales</taxon>
        <taxon>Chromatiaceae</taxon>
        <taxon>Candidatus Nitrosoglobus</taxon>
    </lineage>
</organism>
<dbReference type="EMBL" id="AP014836">
    <property type="protein sequence ID" value="BAW80752.1"/>
    <property type="molecule type" value="Genomic_DNA"/>
</dbReference>
<dbReference type="KEGG" id="ntt:TAO_1382"/>